<evidence type="ECO:0000256" key="2">
    <source>
        <dbReference type="ARBA" id="ARBA00004936"/>
    </source>
</evidence>
<feature type="transmembrane region" description="Helical" evidence="7">
    <location>
        <begin position="250"/>
        <end position="268"/>
    </location>
</feature>
<dbReference type="Gene3D" id="3.40.720.10">
    <property type="entry name" value="Alkaline Phosphatase, subunit A"/>
    <property type="match status" value="1"/>
</dbReference>
<dbReference type="Pfam" id="PF00884">
    <property type="entry name" value="Sulfatase"/>
    <property type="match status" value="1"/>
</dbReference>
<dbReference type="SUPFAM" id="SSF53649">
    <property type="entry name" value="Alkaline phosphatase-like"/>
    <property type="match status" value="1"/>
</dbReference>
<evidence type="ECO:0000259" key="8">
    <source>
        <dbReference type="Pfam" id="PF00884"/>
    </source>
</evidence>
<feature type="transmembrane region" description="Helical" evidence="7">
    <location>
        <begin position="225"/>
        <end position="243"/>
    </location>
</feature>
<dbReference type="InterPro" id="IPR000917">
    <property type="entry name" value="Sulfatase_N"/>
</dbReference>
<dbReference type="InterPro" id="IPR050448">
    <property type="entry name" value="OpgB/LTA_synthase_biosynth"/>
</dbReference>
<evidence type="ECO:0000256" key="3">
    <source>
        <dbReference type="ARBA" id="ARBA00022475"/>
    </source>
</evidence>
<comment type="subcellular location">
    <subcellularLocation>
        <location evidence="1">Cell membrane</location>
        <topology evidence="1">Multi-pass membrane protein</topology>
    </subcellularLocation>
</comment>
<proteinExistence type="predicted"/>
<evidence type="ECO:0000256" key="6">
    <source>
        <dbReference type="ARBA" id="ARBA00023136"/>
    </source>
</evidence>
<dbReference type="InterPro" id="IPR017850">
    <property type="entry name" value="Alkaline_phosphatase_core_sf"/>
</dbReference>
<protein>
    <submittedName>
        <fullName evidence="9">Teichoic acid polysaccharide phosphoglycerol transferase</fullName>
    </submittedName>
</protein>
<organism evidence="9 10">
    <name type="scientific">Amylolactobacillus amylotrophicus DSM 20534</name>
    <dbReference type="NCBI Taxonomy" id="1423722"/>
    <lineage>
        <taxon>Bacteria</taxon>
        <taxon>Bacillati</taxon>
        <taxon>Bacillota</taxon>
        <taxon>Bacilli</taxon>
        <taxon>Lactobacillales</taxon>
        <taxon>Lactobacillaceae</taxon>
        <taxon>Amylolactobacillus</taxon>
    </lineage>
</organism>
<keyword evidence="6 7" id="KW-0472">Membrane</keyword>
<evidence type="ECO:0000256" key="1">
    <source>
        <dbReference type="ARBA" id="ARBA00004651"/>
    </source>
</evidence>
<feature type="transmembrane region" description="Helical" evidence="7">
    <location>
        <begin position="29"/>
        <end position="47"/>
    </location>
</feature>
<dbReference type="PANTHER" id="PTHR47371:SF3">
    <property type="entry name" value="PHOSPHOGLYCEROL TRANSFERASE I"/>
    <property type="match status" value="1"/>
</dbReference>
<dbReference type="EMBL" id="AZCV01000002">
    <property type="protein sequence ID" value="KRK38067.1"/>
    <property type="molecule type" value="Genomic_DNA"/>
</dbReference>
<evidence type="ECO:0000256" key="4">
    <source>
        <dbReference type="ARBA" id="ARBA00022692"/>
    </source>
</evidence>
<evidence type="ECO:0000313" key="9">
    <source>
        <dbReference type="EMBL" id="KRK38067.1"/>
    </source>
</evidence>
<comment type="pathway">
    <text evidence="2">Cell wall biogenesis; lipoteichoic acid biosynthesis.</text>
</comment>
<dbReference type="CDD" id="cd16015">
    <property type="entry name" value="LTA_synthase"/>
    <property type="match status" value="1"/>
</dbReference>
<evidence type="ECO:0000256" key="7">
    <source>
        <dbReference type="SAM" id="Phobius"/>
    </source>
</evidence>
<feature type="transmembrane region" description="Helical" evidence="7">
    <location>
        <begin position="299"/>
        <end position="319"/>
    </location>
</feature>
<dbReference type="PANTHER" id="PTHR47371">
    <property type="entry name" value="LIPOTEICHOIC ACID SYNTHASE"/>
    <property type="match status" value="1"/>
</dbReference>
<name>A0A0R1H0U5_9LACO</name>
<keyword evidence="5 7" id="KW-1133">Transmembrane helix</keyword>
<evidence type="ECO:0000256" key="5">
    <source>
        <dbReference type="ARBA" id="ARBA00022989"/>
    </source>
</evidence>
<keyword evidence="9" id="KW-0808">Transferase</keyword>
<keyword evidence="3" id="KW-1003">Cell membrane</keyword>
<comment type="caution">
    <text evidence="9">The sequence shown here is derived from an EMBL/GenBank/DDBJ whole genome shotgun (WGS) entry which is preliminary data.</text>
</comment>
<sequence length="778" mass="90276">MIQDIKVLSHKNLTLHILWQYIKYHPTKWWLLVTTAFYFCLFKLHIWREQRYLTQLWQFLKQSDWSEADWATHIKPLKLKHSTQFMLPETIIAPLPNFLLQILLDGQVQQFYGIDIDVKGLSGEPYMPLVTPLTDASRILVTPSFQRSFIQRVKKQFKAPIQIYHAGKIYPTYSHFWWHTFALNVRDGLILIYLATFATFVITTIAGDQYNFQMVTAILFHPRPFLANMFPVFITMIFCYLLFRSLTVASLLGALPYLIIGLVNLFMLKYRNFPFKYSDIALAGEAQNMGTRYSYMPPYKVILLIVAFVLFSVLIGLLVKRTALSPWLRTAGLVLSVLLFIVAFNKFYQDNERYTAASDVKYGNIWNGTNRYMTAGPIYSFLHSIGEDQIKEPKGYAKQKAEKTLAQYTYKAIPAKKKINILTIQLEAYADFDRYNQIDIDPSVYAPLREIQAQSLTGDLTTTIFGGGTVDTERKLLTGYSTLPPLTHNQNSFVHYFKEQNYATLALHPGYGWFYNRQNTKKYLGFDKFYYKENYYNKNVSNEPVVPDKLVFNDLYQQFKQATNNGKFLFNQTVTYQNHGPYKTTYTGTPLVKWQDGYNKEDYAIINNYLTGIRQTNEALLNLINKLKGEDAPVILAFYGDHKPWGGANNSTYQMLGIDLDQGSVAGYRNYFDTPYVMWANASAKKLMKTDLSGAGPNISPMYILPEIFRHAGWQGNQYMQLLLDQQAKLPIFGLNDIFWYKQSYTPDVPADLKRRINQFLYVQYYLQTHFKPQSITK</sequence>
<feature type="domain" description="Sulfatase N-terminal" evidence="8">
    <location>
        <begin position="463"/>
        <end position="713"/>
    </location>
</feature>
<keyword evidence="10" id="KW-1185">Reference proteome</keyword>
<feature type="transmembrane region" description="Helical" evidence="7">
    <location>
        <begin position="331"/>
        <end position="348"/>
    </location>
</feature>
<dbReference type="GO" id="GO:0005886">
    <property type="term" value="C:plasma membrane"/>
    <property type="evidence" value="ECO:0007669"/>
    <property type="project" value="UniProtKB-SubCell"/>
</dbReference>
<dbReference type="PATRIC" id="fig|1423722.3.peg.854"/>
<dbReference type="Proteomes" id="UP000050909">
    <property type="component" value="Unassembled WGS sequence"/>
</dbReference>
<dbReference type="RefSeq" id="WP_056946744.1">
    <property type="nucleotide sequence ID" value="NZ_AZCV01000002.1"/>
</dbReference>
<gene>
    <name evidence="9" type="ORF">FC62_GL000838</name>
</gene>
<keyword evidence="4 7" id="KW-0812">Transmembrane</keyword>
<feature type="transmembrane region" description="Helical" evidence="7">
    <location>
        <begin position="188"/>
        <end position="205"/>
    </location>
</feature>
<reference evidence="9 10" key="1">
    <citation type="journal article" date="2015" name="Genome Announc.">
        <title>Expanding the biotechnology potential of lactobacilli through comparative genomics of 213 strains and associated genera.</title>
        <authorList>
            <person name="Sun Z."/>
            <person name="Harris H.M."/>
            <person name="McCann A."/>
            <person name="Guo C."/>
            <person name="Argimon S."/>
            <person name="Zhang W."/>
            <person name="Yang X."/>
            <person name="Jeffery I.B."/>
            <person name="Cooney J.C."/>
            <person name="Kagawa T.F."/>
            <person name="Liu W."/>
            <person name="Song Y."/>
            <person name="Salvetti E."/>
            <person name="Wrobel A."/>
            <person name="Rasinkangas P."/>
            <person name="Parkhill J."/>
            <person name="Rea M.C."/>
            <person name="O'Sullivan O."/>
            <person name="Ritari J."/>
            <person name="Douillard F.P."/>
            <person name="Paul Ross R."/>
            <person name="Yang R."/>
            <person name="Briner A.E."/>
            <person name="Felis G.E."/>
            <person name="de Vos W.M."/>
            <person name="Barrangou R."/>
            <person name="Klaenhammer T.R."/>
            <person name="Caufield P.W."/>
            <person name="Cui Y."/>
            <person name="Zhang H."/>
            <person name="O'Toole P.W."/>
        </authorList>
    </citation>
    <scope>NUCLEOTIDE SEQUENCE [LARGE SCALE GENOMIC DNA]</scope>
    <source>
        <strain evidence="9 10">DSM 20534</strain>
    </source>
</reference>
<dbReference type="AlphaFoldDB" id="A0A0R1H0U5"/>
<dbReference type="GO" id="GO:0016740">
    <property type="term" value="F:transferase activity"/>
    <property type="evidence" value="ECO:0007669"/>
    <property type="project" value="UniProtKB-KW"/>
</dbReference>
<evidence type="ECO:0000313" key="10">
    <source>
        <dbReference type="Proteomes" id="UP000050909"/>
    </source>
</evidence>
<accession>A0A0R1H0U5</accession>